<keyword evidence="2" id="KW-1185">Reference proteome</keyword>
<dbReference type="Pfam" id="PF20867">
    <property type="entry name" value="UVSSA_N"/>
    <property type="match status" value="1"/>
</dbReference>
<dbReference type="EMBL" id="JAHRIN010042162">
    <property type="protein sequence ID" value="MEQ2205597.1"/>
    <property type="molecule type" value="Genomic_DNA"/>
</dbReference>
<evidence type="ECO:0000313" key="2">
    <source>
        <dbReference type="Proteomes" id="UP001434883"/>
    </source>
</evidence>
<sequence length="139" mass="15552">LISQAGLDHVQNPSHEERLRQYSEVSLQDELMEKGWCSMWGWVWPVRPSERNSECLGSSSLGSPEVLACVARMKSSSSSSGSVAVTGMELCHRERLSQLVEELTTSGQPQLNQDKVKELKKISKYEAPRRPLVLLICPL</sequence>
<feature type="non-terminal residue" evidence="1">
    <location>
        <position position="1"/>
    </location>
</feature>
<protein>
    <submittedName>
        <fullName evidence="1">Uncharacterized protein</fullName>
    </submittedName>
</protein>
<accession>A0ABV0RDP5</accession>
<evidence type="ECO:0000313" key="1">
    <source>
        <dbReference type="EMBL" id="MEQ2205597.1"/>
    </source>
</evidence>
<gene>
    <name evidence="1" type="ORF">XENOCAPTIV_004897</name>
</gene>
<dbReference type="Proteomes" id="UP001434883">
    <property type="component" value="Unassembled WGS sequence"/>
</dbReference>
<comment type="caution">
    <text evidence="1">The sequence shown here is derived from an EMBL/GenBank/DDBJ whole genome shotgun (WGS) entry which is preliminary data.</text>
</comment>
<reference evidence="1 2" key="1">
    <citation type="submission" date="2021-06" db="EMBL/GenBank/DDBJ databases">
        <authorList>
            <person name="Palmer J.M."/>
        </authorList>
    </citation>
    <scope>NUCLEOTIDE SEQUENCE [LARGE SCALE GENOMIC DNA]</scope>
    <source>
        <strain evidence="1 2">XC_2019</strain>
        <tissue evidence="1">Muscle</tissue>
    </source>
</reference>
<organism evidence="1 2">
    <name type="scientific">Xenoophorus captivus</name>
    <dbReference type="NCBI Taxonomy" id="1517983"/>
    <lineage>
        <taxon>Eukaryota</taxon>
        <taxon>Metazoa</taxon>
        <taxon>Chordata</taxon>
        <taxon>Craniata</taxon>
        <taxon>Vertebrata</taxon>
        <taxon>Euteleostomi</taxon>
        <taxon>Actinopterygii</taxon>
        <taxon>Neopterygii</taxon>
        <taxon>Teleostei</taxon>
        <taxon>Neoteleostei</taxon>
        <taxon>Acanthomorphata</taxon>
        <taxon>Ovalentaria</taxon>
        <taxon>Atherinomorphae</taxon>
        <taxon>Cyprinodontiformes</taxon>
        <taxon>Goodeidae</taxon>
        <taxon>Xenoophorus</taxon>
    </lineage>
</organism>
<proteinExistence type="predicted"/>
<dbReference type="InterPro" id="IPR049408">
    <property type="entry name" value="UVSSA_N_a-solenoid_rpt"/>
</dbReference>
<name>A0ABV0RDP5_9TELE</name>